<feature type="compositionally biased region" description="Basic and acidic residues" evidence="1">
    <location>
        <begin position="29"/>
        <end position="41"/>
    </location>
</feature>
<proteinExistence type="predicted"/>
<feature type="compositionally biased region" description="Basic and acidic residues" evidence="1">
    <location>
        <begin position="1"/>
        <end position="16"/>
    </location>
</feature>
<feature type="region of interest" description="Disordered" evidence="1">
    <location>
        <begin position="1"/>
        <end position="47"/>
    </location>
</feature>
<evidence type="ECO:0000256" key="1">
    <source>
        <dbReference type="SAM" id="MobiDB-lite"/>
    </source>
</evidence>
<protein>
    <submittedName>
        <fullName evidence="2">Uncharacterized protein</fullName>
    </submittedName>
</protein>
<organism evidence="2 3">
    <name type="scientific">Alloalcanivorax profundimaris</name>
    <dbReference type="NCBI Taxonomy" id="2735259"/>
    <lineage>
        <taxon>Bacteria</taxon>
        <taxon>Pseudomonadati</taxon>
        <taxon>Pseudomonadota</taxon>
        <taxon>Gammaproteobacteria</taxon>
        <taxon>Oceanospirillales</taxon>
        <taxon>Alcanivoracaceae</taxon>
        <taxon>Alloalcanivorax</taxon>
    </lineage>
</organism>
<accession>A0ABS0AL89</accession>
<gene>
    <name evidence="2" type="ORF">Y5W_00176</name>
</gene>
<sequence length="77" mass="9150">MDRLRRLFRRRPEPEPPSRPPPPAMGEESGAHGGDDPEPLHRGRRRLKETYTSHWDLDYLPRDEVEKILDDEDPPRR</sequence>
<evidence type="ECO:0000313" key="3">
    <source>
        <dbReference type="Proteomes" id="UP000662703"/>
    </source>
</evidence>
<name>A0ABS0AL89_9GAMM</name>
<dbReference type="EMBL" id="ARXX01000002">
    <property type="protein sequence ID" value="MBF5054882.1"/>
    <property type="molecule type" value="Genomic_DNA"/>
</dbReference>
<reference evidence="2 3" key="1">
    <citation type="submission" date="2012-09" db="EMBL/GenBank/DDBJ databases">
        <title>Genome Sequence of alkane-degrading Bacterium Alcanivorax sp. 521-1.</title>
        <authorList>
            <person name="Lai Q."/>
            <person name="Shao Z."/>
        </authorList>
    </citation>
    <scope>NUCLEOTIDE SEQUENCE [LARGE SCALE GENOMIC DNA]</scope>
    <source>
        <strain evidence="2 3">521-1</strain>
    </source>
</reference>
<evidence type="ECO:0000313" key="2">
    <source>
        <dbReference type="EMBL" id="MBF5054882.1"/>
    </source>
</evidence>
<comment type="caution">
    <text evidence="2">The sequence shown here is derived from an EMBL/GenBank/DDBJ whole genome shotgun (WGS) entry which is preliminary data.</text>
</comment>
<dbReference type="Proteomes" id="UP000662703">
    <property type="component" value="Unassembled WGS sequence"/>
</dbReference>
<keyword evidence="3" id="KW-1185">Reference proteome</keyword>